<gene>
    <name evidence="2" type="ORF">DA73_0209190</name>
</gene>
<evidence type="ECO:0000313" key="2">
    <source>
        <dbReference type="EMBL" id="KIE12575.1"/>
    </source>
</evidence>
<keyword evidence="1" id="KW-0812">Transmembrane</keyword>
<feature type="transmembrane region" description="Helical" evidence="1">
    <location>
        <begin position="7"/>
        <end position="26"/>
    </location>
</feature>
<accession>A0A0C1RKV5</accession>
<sequence>MVYQKQIGLALIGVTICTMPVVLPLIPRIGAYAEAQKVQAEMELRVQNLKTLEEFERSRIAERALTSEKLYKAGIAPTTTKLRIRRYLDNRNQDPKPDVTGWGVDEVVYVYDSAGVCVGRIEQNQWYWKHKYDNACDGRPS</sequence>
<name>A0A0C1RKV5_9CYAN</name>
<protein>
    <submittedName>
        <fullName evidence="2">Uncharacterized protein</fullName>
    </submittedName>
</protein>
<comment type="caution">
    <text evidence="2">The sequence shown here is derived from an EMBL/GenBank/DDBJ whole genome shotgun (WGS) entry which is preliminary data.</text>
</comment>
<dbReference type="STRING" id="1479485.DA73_0209190"/>
<keyword evidence="1" id="KW-1133">Transmembrane helix</keyword>
<proteinExistence type="predicted"/>
<evidence type="ECO:0000256" key="1">
    <source>
        <dbReference type="SAM" id="Phobius"/>
    </source>
</evidence>
<reference evidence="2" key="1">
    <citation type="journal article" date="2015" name="Genome Announc.">
        <title>Draft Genome Sequence of Tolypothrix boutellei Strain VB521301.</title>
        <authorList>
            <person name="Chandrababunaidu M.M."/>
            <person name="Singh D."/>
            <person name="Sen D."/>
            <person name="Bhan S."/>
            <person name="Das S."/>
            <person name="Gupta A."/>
            <person name="Adhikary S.P."/>
            <person name="Tripathy S."/>
        </authorList>
    </citation>
    <scope>NUCLEOTIDE SEQUENCE</scope>
    <source>
        <strain evidence="2">VB521301</strain>
    </source>
</reference>
<dbReference type="EMBL" id="JHEG02000032">
    <property type="protein sequence ID" value="KIE12575.1"/>
    <property type="molecule type" value="Genomic_DNA"/>
</dbReference>
<keyword evidence="1" id="KW-0472">Membrane</keyword>
<organism evidence="2">
    <name type="scientific">Tolypothrix bouteillei VB521301</name>
    <dbReference type="NCBI Taxonomy" id="1479485"/>
    <lineage>
        <taxon>Bacteria</taxon>
        <taxon>Bacillati</taxon>
        <taxon>Cyanobacteriota</taxon>
        <taxon>Cyanophyceae</taxon>
        <taxon>Nostocales</taxon>
        <taxon>Tolypothrichaceae</taxon>
        <taxon>Tolypothrix</taxon>
    </lineage>
</organism>
<dbReference type="OrthoDB" id="514552at2"/>
<dbReference type="AlphaFoldDB" id="A0A0C1RKV5"/>